<proteinExistence type="predicted"/>
<dbReference type="AlphaFoldDB" id="A0AAE3MPU5"/>
<dbReference type="InterPro" id="IPR013324">
    <property type="entry name" value="RNA_pol_sigma_r3/r4-like"/>
</dbReference>
<dbReference type="EMBL" id="JAPFQP010000004">
    <property type="protein sequence ID" value="MCX2720742.1"/>
    <property type="molecule type" value="Genomic_DNA"/>
</dbReference>
<dbReference type="SUPFAM" id="SSF88659">
    <property type="entry name" value="Sigma3 and sigma4 domains of RNA polymerase sigma factors"/>
    <property type="match status" value="1"/>
</dbReference>
<evidence type="ECO:0008006" key="3">
    <source>
        <dbReference type="Google" id="ProtNLM"/>
    </source>
</evidence>
<comment type="caution">
    <text evidence="1">The sequence shown here is derived from an EMBL/GenBank/DDBJ whole genome shotgun (WGS) entry which is preliminary data.</text>
</comment>
<evidence type="ECO:0000313" key="1">
    <source>
        <dbReference type="EMBL" id="MCX2720742.1"/>
    </source>
</evidence>
<evidence type="ECO:0000313" key="2">
    <source>
        <dbReference type="Proteomes" id="UP001207116"/>
    </source>
</evidence>
<accession>A0AAE3MPU5</accession>
<protein>
    <recommendedName>
        <fullName evidence="3">Sigma-70 family RNA polymerase sigma factor</fullName>
    </recommendedName>
</protein>
<dbReference type="Proteomes" id="UP001207116">
    <property type="component" value="Unassembled WGS sequence"/>
</dbReference>
<sequence>MPTRELLKYKAEDNFKDFYERIKSLVPELERFMVASLKVSENQGKIDRQFYDPRGMLDEVYLDIFRNLPEDMDLNKLKHLLFEKSITKIDDLLQQEAETSTAIHADNILKQELNRLQEKWFVDVDGDLLLKTELDDISYKQDHQWSPPILLDEAVEQQLIHKLDLDESNFLSEEKRGLMGSVYDRIPSRSRHMLELFVFGDQTQKDISEIMHINEEKVSRMLRIMFEKFRLI</sequence>
<reference evidence="1" key="1">
    <citation type="submission" date="2022-11" db="EMBL/GenBank/DDBJ databases">
        <title>The characterization of three novel Bacteroidetes species and genomic analysis of their roles in tidal elemental geochemical cycles.</title>
        <authorList>
            <person name="Ma K.-J."/>
        </authorList>
    </citation>
    <scope>NUCLEOTIDE SEQUENCE</scope>
    <source>
        <strain evidence="1">M415</strain>
    </source>
</reference>
<dbReference type="RefSeq" id="WP_266015352.1">
    <property type="nucleotide sequence ID" value="NZ_JAPFQP010000004.1"/>
</dbReference>
<dbReference type="Gene3D" id="1.20.140.160">
    <property type="match status" value="1"/>
</dbReference>
<organism evidence="1 2">
    <name type="scientific">Lentiprolixibacter aurantiacus</name>
    <dbReference type="NCBI Taxonomy" id="2993939"/>
    <lineage>
        <taxon>Bacteria</taxon>
        <taxon>Pseudomonadati</taxon>
        <taxon>Bacteroidota</taxon>
        <taxon>Flavobacteriia</taxon>
        <taxon>Flavobacteriales</taxon>
        <taxon>Flavobacteriaceae</taxon>
        <taxon>Lentiprolixibacter</taxon>
    </lineage>
</organism>
<name>A0AAE3MPU5_9FLAO</name>
<keyword evidence="2" id="KW-1185">Reference proteome</keyword>
<gene>
    <name evidence="1" type="ORF">OO016_14100</name>
</gene>